<dbReference type="Gene3D" id="3.10.400.10">
    <property type="entry name" value="Sulfate adenylyltransferase"/>
    <property type="match status" value="1"/>
</dbReference>
<dbReference type="SUPFAM" id="SSF52374">
    <property type="entry name" value="Nucleotidylyl transferase"/>
    <property type="match status" value="1"/>
</dbReference>
<dbReference type="Gene3D" id="3.40.50.620">
    <property type="entry name" value="HUPs"/>
    <property type="match status" value="1"/>
</dbReference>
<sequence>MASAKKNRQIHINQEAYSTLMLIQNQIFSKFNSLMNEKEIDEVMKTEHLNDEFMPYAFIFAPGGKRNQEVIQSAKKDEIIDLIRDNKIVGTIKVKTNFKYKNSWKTRSVFGANSISTSIGNHLQGKYCLSGEINIFNTKIKEIKDKIYGLKKELNLKKVTALMLSANPFHRVHERLIRMTIDKADMIIIFLIRSSKENSLNFELRLKTLKYFVNNFLPRKKAIIIPLKNTPLFTGHKSPILECISAYKFGANKFVIGQNHSAIGMFFNKNQAHSITDKIGKNFDLEILVMPEYVYCHECKTIVSTKTCPHGQHRHMKYHSSTLRELLYSGILPPPILMRKEISAIILSDLFPNRFKNLQKIYDELFSNQGILETHTYEDFYKELAILYQTSSLT</sequence>
<dbReference type="PANTHER" id="PTHR43509:SF1">
    <property type="entry name" value="SULFATE ADENYLYLTRANSFERASE"/>
    <property type="match status" value="1"/>
</dbReference>
<gene>
    <name evidence="4" type="ORF">CQ405_07940</name>
</gene>
<dbReference type="InterPro" id="IPR014729">
    <property type="entry name" value="Rossmann-like_a/b/a_fold"/>
</dbReference>
<dbReference type="InterPro" id="IPR015947">
    <property type="entry name" value="PUA-like_sf"/>
</dbReference>
<dbReference type="SUPFAM" id="SSF88697">
    <property type="entry name" value="PUA domain-like"/>
    <property type="match status" value="1"/>
</dbReference>
<evidence type="ECO:0000313" key="4">
    <source>
        <dbReference type="EMBL" id="PSM51488.1"/>
    </source>
</evidence>
<proteinExistence type="predicted"/>
<name>A0A2P8QZ15_9BACT</name>
<dbReference type="GO" id="GO:0004781">
    <property type="term" value="F:sulfate adenylyltransferase (ATP) activity"/>
    <property type="evidence" value="ECO:0007669"/>
    <property type="project" value="InterPro"/>
</dbReference>
<comment type="caution">
    <text evidence="4">The sequence shown here is derived from an EMBL/GenBank/DDBJ whole genome shotgun (WGS) entry which is preliminary data.</text>
</comment>
<keyword evidence="4" id="KW-0548">Nucleotidyltransferase</keyword>
<feature type="domain" description="Sulphate adenylyltransferase catalytic" evidence="2">
    <location>
        <begin position="150"/>
        <end position="347"/>
    </location>
</feature>
<dbReference type="RefSeq" id="WP_106872451.1">
    <property type="nucleotide sequence ID" value="NZ_CP053841.1"/>
</dbReference>
<keyword evidence="5" id="KW-1185">Reference proteome</keyword>
<protein>
    <submittedName>
        <fullName evidence="4">Sulfate adenylyltransferase</fullName>
    </submittedName>
</protein>
<dbReference type="PANTHER" id="PTHR43509">
    <property type="match status" value="1"/>
</dbReference>
<dbReference type="EMBL" id="PDHH01000007">
    <property type="protein sequence ID" value="PSM51488.1"/>
    <property type="molecule type" value="Genomic_DNA"/>
</dbReference>
<feature type="domain" description="ATP-sulfurylase PUA-like" evidence="3">
    <location>
        <begin position="3"/>
        <end position="137"/>
    </location>
</feature>
<dbReference type="OrthoDB" id="9804504at2"/>
<dbReference type="Proteomes" id="UP000240535">
    <property type="component" value="Unassembled WGS sequence"/>
</dbReference>
<dbReference type="InterPro" id="IPR024951">
    <property type="entry name" value="Sulfurylase_cat_dom"/>
</dbReference>
<organism evidence="4 5">
    <name type="scientific">Campylobacter blaseri</name>
    <dbReference type="NCBI Taxonomy" id="2042961"/>
    <lineage>
        <taxon>Bacteria</taxon>
        <taxon>Pseudomonadati</taxon>
        <taxon>Campylobacterota</taxon>
        <taxon>Epsilonproteobacteria</taxon>
        <taxon>Campylobacterales</taxon>
        <taxon>Campylobacteraceae</taxon>
        <taxon>Campylobacter</taxon>
    </lineage>
</organism>
<comment type="pathway">
    <text evidence="1">Sulfur metabolism; hydrogen sulfide biosynthesis; sulfite from sulfate: step 1/3.</text>
</comment>
<accession>A0A2P8QZ15</accession>
<reference evidence="5" key="1">
    <citation type="submission" date="2017-10" db="EMBL/GenBank/DDBJ databases">
        <title>Campylobacter species from seals.</title>
        <authorList>
            <person name="Gilbert M.J."/>
            <person name="Zomer A.L."/>
            <person name="Timmerman A.J."/>
            <person name="Duim B."/>
            <person name="Wagenaar J.A."/>
        </authorList>
    </citation>
    <scope>NUCLEOTIDE SEQUENCE [LARGE SCALE GENOMIC DNA]</scope>
    <source>
        <strain evidence="5">17S00004-5</strain>
    </source>
</reference>
<evidence type="ECO:0000259" key="2">
    <source>
        <dbReference type="Pfam" id="PF01747"/>
    </source>
</evidence>
<evidence type="ECO:0000259" key="3">
    <source>
        <dbReference type="Pfam" id="PF14306"/>
    </source>
</evidence>
<dbReference type="InterPro" id="IPR025980">
    <property type="entry name" value="ATP-Sase_PUA-like_dom"/>
</dbReference>
<evidence type="ECO:0000256" key="1">
    <source>
        <dbReference type="ARBA" id="ARBA00005048"/>
    </source>
</evidence>
<dbReference type="Pfam" id="PF01747">
    <property type="entry name" value="ATP-sulfurylase"/>
    <property type="match status" value="1"/>
</dbReference>
<evidence type="ECO:0000313" key="5">
    <source>
        <dbReference type="Proteomes" id="UP000240535"/>
    </source>
</evidence>
<dbReference type="Pfam" id="PF14306">
    <property type="entry name" value="PUA_2"/>
    <property type="match status" value="1"/>
</dbReference>
<dbReference type="AlphaFoldDB" id="A0A2P8QZ15"/>
<keyword evidence="4" id="KW-0808">Transferase</keyword>